<evidence type="ECO:0000256" key="7">
    <source>
        <dbReference type="ARBA" id="ARBA00022729"/>
    </source>
</evidence>
<sequence length="403" mass="42733">MSTLNTTRLTTGRSRRGALSAAALALCFMSGCTLVPSDGPKAAAVFDAAAPGKAARYGVARPLVFDVVEVDSEVANIVSAYRPQRLAHTFGFGGSAGTPVIGVGDRLQITIFEAGPDGLFSSSQSRSTSFEIVVQPDGRASIPYVGQVRFAGRTQETVRASITQALEGKAVEPDVLLSLVENGSRSVSINGKVNSPSVVPLPLDGAQILEAVALAGGPSEAPFDTTVSLSRAGRVAEISLQTIIENPTENIYLKPNDQIFVSHDPQTFTALGSTGRAGRIPFETGSLSLIEAAALAGGGNAEYADARGYFVFRYEPRELLVEVIGIDRFNELVAQGMKVDRTGNYPMVYRLDLEQPQSFIIGQNFPVRNKDVIFLARHPSSDFIKFLNLITRPIAVGGSVAAL</sequence>
<organism evidence="17">
    <name type="scientific">Aureimonas frigidaquae</name>
    <dbReference type="NCBI Taxonomy" id="424757"/>
    <lineage>
        <taxon>Bacteria</taxon>
        <taxon>Pseudomonadati</taxon>
        <taxon>Pseudomonadota</taxon>
        <taxon>Alphaproteobacteria</taxon>
        <taxon>Hyphomicrobiales</taxon>
        <taxon>Aurantimonadaceae</taxon>
        <taxon>Aureimonas</taxon>
    </lineage>
</organism>
<dbReference type="InterPro" id="IPR054765">
    <property type="entry name" value="SLBB_dom"/>
</dbReference>
<evidence type="ECO:0000256" key="14">
    <source>
        <dbReference type="ARBA" id="ARBA00023288"/>
    </source>
</evidence>
<dbReference type="Gene3D" id="3.30.1950.10">
    <property type="entry name" value="wza like domain"/>
    <property type="match status" value="1"/>
</dbReference>
<evidence type="ECO:0000259" key="16">
    <source>
        <dbReference type="Pfam" id="PF22461"/>
    </source>
</evidence>
<dbReference type="EMBL" id="LC066377">
    <property type="protein sequence ID" value="BAT28217.1"/>
    <property type="molecule type" value="Genomic_DNA"/>
</dbReference>
<dbReference type="PANTHER" id="PTHR33619">
    <property type="entry name" value="POLYSACCHARIDE EXPORT PROTEIN GFCE-RELATED"/>
    <property type="match status" value="1"/>
</dbReference>
<keyword evidence="6" id="KW-0812">Transmembrane</keyword>
<dbReference type="GO" id="GO:0015159">
    <property type="term" value="F:polysaccharide transmembrane transporter activity"/>
    <property type="evidence" value="ECO:0007669"/>
    <property type="project" value="InterPro"/>
</dbReference>
<dbReference type="Pfam" id="PF02563">
    <property type="entry name" value="Poly_export"/>
    <property type="match status" value="1"/>
</dbReference>
<keyword evidence="8" id="KW-0625">Polysaccharide transport</keyword>
<dbReference type="RefSeq" id="WP_083507629.1">
    <property type="nucleotide sequence ID" value="NZ_BBWR01000002.1"/>
</dbReference>
<name>A0A0N7KXY5_9HYPH</name>
<evidence type="ECO:0000256" key="3">
    <source>
        <dbReference type="ARBA" id="ARBA00022448"/>
    </source>
</evidence>
<comment type="similarity">
    <text evidence="2">Belongs to the BexD/CtrA/VexA family.</text>
</comment>
<protein>
    <submittedName>
        <fullName evidence="17">Exopolysaccharide export protein</fullName>
    </submittedName>
</protein>
<evidence type="ECO:0000256" key="4">
    <source>
        <dbReference type="ARBA" id="ARBA00022452"/>
    </source>
</evidence>
<dbReference type="GO" id="GO:0015288">
    <property type="term" value="F:porin activity"/>
    <property type="evidence" value="ECO:0007669"/>
    <property type="project" value="UniProtKB-KW"/>
</dbReference>
<evidence type="ECO:0000256" key="10">
    <source>
        <dbReference type="ARBA" id="ARBA00023114"/>
    </source>
</evidence>
<dbReference type="GO" id="GO:0046930">
    <property type="term" value="C:pore complex"/>
    <property type="evidence" value="ECO:0007669"/>
    <property type="project" value="UniProtKB-KW"/>
</dbReference>
<keyword evidence="9" id="KW-0406">Ion transport</keyword>
<dbReference type="PANTHER" id="PTHR33619:SF3">
    <property type="entry name" value="POLYSACCHARIDE EXPORT PROTEIN GFCE-RELATED"/>
    <property type="match status" value="1"/>
</dbReference>
<evidence type="ECO:0000256" key="13">
    <source>
        <dbReference type="ARBA" id="ARBA00023237"/>
    </source>
</evidence>
<keyword evidence="10" id="KW-0626">Porin</keyword>
<reference evidence="17" key="1">
    <citation type="journal article" date="2015" name="Proc. Natl. Acad. Sci. U.S.A.">
        <title>Bacterial clade with the ribosomal RNA operon on a small plasmid rather than the chromosome.</title>
        <authorList>
            <person name="Anda M."/>
            <person name="Ohtsubo Y."/>
            <person name="Okubo T."/>
            <person name="Sugawara M."/>
            <person name="Nagata Y."/>
            <person name="Tsuda M."/>
            <person name="Minamisawa K."/>
            <person name="Mitsui H."/>
        </authorList>
    </citation>
    <scope>NUCLEOTIDE SEQUENCE</scope>
    <source>
        <strain evidence="17">JCM 14755</strain>
    </source>
</reference>
<comment type="subcellular location">
    <subcellularLocation>
        <location evidence="1">Cell outer membrane</location>
        <topology evidence="1">Multi-pass membrane protein</topology>
    </subcellularLocation>
</comment>
<dbReference type="AlphaFoldDB" id="A0A0N7KXY5"/>
<dbReference type="GO" id="GO:0006811">
    <property type="term" value="P:monoatomic ion transport"/>
    <property type="evidence" value="ECO:0007669"/>
    <property type="project" value="UniProtKB-KW"/>
</dbReference>
<keyword evidence="13" id="KW-0998">Cell outer membrane</keyword>
<evidence type="ECO:0000256" key="9">
    <source>
        <dbReference type="ARBA" id="ARBA00023065"/>
    </source>
</evidence>
<evidence type="ECO:0000313" key="17">
    <source>
        <dbReference type="EMBL" id="BAT28217.1"/>
    </source>
</evidence>
<keyword evidence="5" id="KW-0762">Sugar transport</keyword>
<keyword evidence="3" id="KW-0813">Transport</keyword>
<evidence type="ECO:0000259" key="15">
    <source>
        <dbReference type="Pfam" id="PF02563"/>
    </source>
</evidence>
<keyword evidence="4" id="KW-1134">Transmembrane beta strand</keyword>
<keyword evidence="7" id="KW-0732">Signal</keyword>
<keyword evidence="12" id="KW-0564">Palmitate</keyword>
<evidence type="ECO:0000256" key="5">
    <source>
        <dbReference type="ARBA" id="ARBA00022597"/>
    </source>
</evidence>
<evidence type="ECO:0000256" key="8">
    <source>
        <dbReference type="ARBA" id="ARBA00023047"/>
    </source>
</evidence>
<evidence type="ECO:0000256" key="11">
    <source>
        <dbReference type="ARBA" id="ARBA00023136"/>
    </source>
</evidence>
<dbReference type="InterPro" id="IPR003715">
    <property type="entry name" value="Poly_export_N"/>
</dbReference>
<accession>A0A0N7KXY5</accession>
<feature type="domain" description="SLBB" evidence="16">
    <location>
        <begin position="186"/>
        <end position="261"/>
    </location>
</feature>
<dbReference type="GO" id="GO:0009279">
    <property type="term" value="C:cell outer membrane"/>
    <property type="evidence" value="ECO:0007669"/>
    <property type="project" value="UniProtKB-SubCell"/>
</dbReference>
<evidence type="ECO:0000256" key="6">
    <source>
        <dbReference type="ARBA" id="ARBA00022692"/>
    </source>
</evidence>
<dbReference type="InterPro" id="IPR049712">
    <property type="entry name" value="Poly_export"/>
</dbReference>
<dbReference type="Pfam" id="PF22461">
    <property type="entry name" value="SLBB_2"/>
    <property type="match status" value="1"/>
</dbReference>
<feature type="domain" description="Polysaccharide export protein N-terminal" evidence="15">
    <location>
        <begin position="99"/>
        <end position="178"/>
    </location>
</feature>
<dbReference type="OrthoDB" id="7198507at2"/>
<dbReference type="Gene3D" id="3.10.560.10">
    <property type="entry name" value="Outer membrane lipoprotein wza domain like"/>
    <property type="match status" value="2"/>
</dbReference>
<evidence type="ECO:0000256" key="2">
    <source>
        <dbReference type="ARBA" id="ARBA00009450"/>
    </source>
</evidence>
<evidence type="ECO:0000256" key="12">
    <source>
        <dbReference type="ARBA" id="ARBA00023139"/>
    </source>
</evidence>
<proteinExistence type="inferred from homology"/>
<keyword evidence="11" id="KW-0472">Membrane</keyword>
<keyword evidence="14" id="KW-0449">Lipoprotein</keyword>
<evidence type="ECO:0000256" key="1">
    <source>
        <dbReference type="ARBA" id="ARBA00004571"/>
    </source>
</evidence>